<accession>A0A1F5ZBS7</accession>
<gene>
    <name evidence="5" type="ORF">A2154_01440</name>
</gene>
<feature type="domain" description="ABC transporter" evidence="4">
    <location>
        <begin position="2"/>
        <end position="232"/>
    </location>
</feature>
<dbReference type="InterPro" id="IPR017871">
    <property type="entry name" value="ABC_transporter-like_CS"/>
</dbReference>
<dbReference type="GO" id="GO:0005524">
    <property type="term" value="F:ATP binding"/>
    <property type="evidence" value="ECO:0007669"/>
    <property type="project" value="UniProtKB-KW"/>
</dbReference>
<keyword evidence="1" id="KW-0813">Transport</keyword>
<dbReference type="PROSITE" id="PS50893">
    <property type="entry name" value="ABC_TRANSPORTER_2"/>
    <property type="match status" value="1"/>
</dbReference>
<dbReference type="STRING" id="1798373.A2154_01440"/>
<dbReference type="GO" id="GO:0016887">
    <property type="term" value="F:ATP hydrolysis activity"/>
    <property type="evidence" value="ECO:0007669"/>
    <property type="project" value="InterPro"/>
</dbReference>
<dbReference type="InterPro" id="IPR027417">
    <property type="entry name" value="P-loop_NTPase"/>
</dbReference>
<comment type="caution">
    <text evidence="5">The sequence shown here is derived from an EMBL/GenBank/DDBJ whole genome shotgun (WGS) entry which is preliminary data.</text>
</comment>
<evidence type="ECO:0000256" key="1">
    <source>
        <dbReference type="ARBA" id="ARBA00022448"/>
    </source>
</evidence>
<dbReference type="Pfam" id="PF00005">
    <property type="entry name" value="ABC_tran"/>
    <property type="match status" value="1"/>
</dbReference>
<protein>
    <submittedName>
        <fullName evidence="5">Macrolide ABC transporter ATP-binding protein</fullName>
    </submittedName>
</protein>
<dbReference type="InterPro" id="IPR017911">
    <property type="entry name" value="MacB-like_ATP-bd"/>
</dbReference>
<dbReference type="AlphaFoldDB" id="A0A1F5ZBS7"/>
<keyword evidence="2" id="KW-0547">Nucleotide-binding</keyword>
<dbReference type="PANTHER" id="PTHR24220">
    <property type="entry name" value="IMPORT ATP-BINDING PROTEIN"/>
    <property type="match status" value="1"/>
</dbReference>
<evidence type="ECO:0000313" key="6">
    <source>
        <dbReference type="Proteomes" id="UP000176854"/>
    </source>
</evidence>
<dbReference type="FunFam" id="3.40.50.300:FF:000032">
    <property type="entry name" value="Export ABC transporter ATP-binding protein"/>
    <property type="match status" value="1"/>
</dbReference>
<dbReference type="GO" id="GO:0022857">
    <property type="term" value="F:transmembrane transporter activity"/>
    <property type="evidence" value="ECO:0007669"/>
    <property type="project" value="TreeGrafter"/>
</dbReference>
<sequence>MIIVSHITKIYPSGDVEVKALDDVSFTIAKGEFVAIMGPSGSGKSTLMHILGVLDIPTSGEYILDGAKIAEMDEDTLATIRNTKIGFVFQAYNLLPRTTAIKNVSIPMMYGGIPKAERMQKSKKFLEMVGLGDRLTHTPSQLSGGQQQRVAIARALTMDPKILLADEPTGNIASKQAEEVMGIFEDLHARGNTIVMITHEADIAAYAKRIIQIRDGKIVADYKNGHRKIARRK</sequence>
<dbReference type="InterPro" id="IPR003439">
    <property type="entry name" value="ABC_transporter-like_ATP-bd"/>
</dbReference>
<dbReference type="PANTHER" id="PTHR24220:SF86">
    <property type="entry name" value="ABC TRANSPORTER ABCH.1"/>
    <property type="match status" value="1"/>
</dbReference>
<dbReference type="InterPro" id="IPR015854">
    <property type="entry name" value="ABC_transpr_LolD-like"/>
</dbReference>
<dbReference type="Gene3D" id="3.40.50.300">
    <property type="entry name" value="P-loop containing nucleotide triphosphate hydrolases"/>
    <property type="match status" value="1"/>
</dbReference>
<reference evidence="5 6" key="1">
    <citation type="journal article" date="2016" name="Nat. Commun.">
        <title>Thousands of microbial genomes shed light on interconnected biogeochemical processes in an aquifer system.</title>
        <authorList>
            <person name="Anantharaman K."/>
            <person name="Brown C.T."/>
            <person name="Hug L.A."/>
            <person name="Sharon I."/>
            <person name="Castelle C.J."/>
            <person name="Probst A.J."/>
            <person name="Thomas B.C."/>
            <person name="Singh A."/>
            <person name="Wilkins M.J."/>
            <person name="Karaoz U."/>
            <person name="Brodie E.L."/>
            <person name="Williams K.H."/>
            <person name="Hubbard S.S."/>
            <person name="Banfield J.F."/>
        </authorList>
    </citation>
    <scope>NUCLEOTIDE SEQUENCE [LARGE SCALE GENOMIC DNA]</scope>
</reference>
<keyword evidence="3 5" id="KW-0067">ATP-binding</keyword>
<dbReference type="GO" id="GO:0098796">
    <property type="term" value="C:membrane protein complex"/>
    <property type="evidence" value="ECO:0007669"/>
    <property type="project" value="UniProtKB-ARBA"/>
</dbReference>
<evidence type="ECO:0000256" key="3">
    <source>
        <dbReference type="ARBA" id="ARBA00022840"/>
    </source>
</evidence>
<organism evidence="5 6">
    <name type="scientific">Candidatus Gottesmanbacteria bacterium RBG_16_43_7</name>
    <dbReference type="NCBI Taxonomy" id="1798373"/>
    <lineage>
        <taxon>Bacteria</taxon>
        <taxon>Candidatus Gottesmaniibacteriota</taxon>
    </lineage>
</organism>
<dbReference type="Proteomes" id="UP000176854">
    <property type="component" value="Unassembled WGS sequence"/>
</dbReference>
<dbReference type="EMBL" id="MFJC01000019">
    <property type="protein sequence ID" value="OGG09572.1"/>
    <property type="molecule type" value="Genomic_DNA"/>
</dbReference>
<dbReference type="PROSITE" id="PS00211">
    <property type="entry name" value="ABC_TRANSPORTER_1"/>
    <property type="match status" value="1"/>
</dbReference>
<evidence type="ECO:0000259" key="4">
    <source>
        <dbReference type="PROSITE" id="PS50893"/>
    </source>
</evidence>
<dbReference type="SUPFAM" id="SSF52540">
    <property type="entry name" value="P-loop containing nucleoside triphosphate hydrolases"/>
    <property type="match status" value="1"/>
</dbReference>
<evidence type="ECO:0000313" key="5">
    <source>
        <dbReference type="EMBL" id="OGG09572.1"/>
    </source>
</evidence>
<dbReference type="CDD" id="cd03255">
    <property type="entry name" value="ABC_MJ0796_LolCDE_FtsE"/>
    <property type="match status" value="1"/>
</dbReference>
<proteinExistence type="predicted"/>
<evidence type="ECO:0000256" key="2">
    <source>
        <dbReference type="ARBA" id="ARBA00022741"/>
    </source>
</evidence>
<dbReference type="GO" id="GO:0005886">
    <property type="term" value="C:plasma membrane"/>
    <property type="evidence" value="ECO:0007669"/>
    <property type="project" value="TreeGrafter"/>
</dbReference>
<dbReference type="SMART" id="SM00382">
    <property type="entry name" value="AAA"/>
    <property type="match status" value="1"/>
</dbReference>
<dbReference type="InterPro" id="IPR003593">
    <property type="entry name" value="AAA+_ATPase"/>
</dbReference>
<name>A0A1F5ZBS7_9BACT</name>